<dbReference type="Gene3D" id="1.10.418.10">
    <property type="entry name" value="Calponin-like domain"/>
    <property type="match status" value="1"/>
</dbReference>
<sequence length="1253" mass="143625">MSEILCRWLNQELQLSRVVEPKTLARDFSNGYLIGEVLHKYQLQSDFSLFMKKDTSISKVNNFTRLEPTLKLLGISFNINTAQDLMQEKQGAATHLLYQLYDSLEKKKKAELSGTMMEIMQPAAIAKLHKKEHEIYSDRLHQVVRRDAETKLQKISQHYEEKYQQLNDRPVNHPIQQKRKKVQDEKGMKNTDKVLESKLNILRMHFFPKLCGLSSGHPFPPNDPFGGSSQGCEVPGGETKLILQSNSKYLQEIRQRLEENAVACEQRQKRCDRFLVEQLKAHEAQEEARRDEQLVKRLTRQTRQEQRLAAQLLQIRMQKEVIVKNRLFREQQYQQRREKDFQEALDREAALAQQAKLERAEEIRMELEFCQRMAAERAQGRYKKHFNICKDILEQIVDLATKMGEYRLLTGNLIPEKQMREWKELLFSGLPLYEPETDHQCDTSAPLDPVELNKQEILNNMDYDEYTDMVGEWAWREEAEEMNLPLTNNNILGHVVHRLRSILHPPTIETSPPLFPPFTIKACALGRLCAAQTACLSKTSTQAMLGAAAAETLRNGSTISNELLVDIIVQAICTRVPAQSGWILIGYPLDVTQAHLLEKALGGSVDLGSGVVDNRTNLAADPNPPKPPPPTAPVLDVALLLDIPDAQVITQAVSQMEVCPHWGPCFQCLTCFSFSRTIDFRDTWPELEEWFGKKQDILVRVDADVKDEELCSRIHSVLQQVMQKKNKEDSQTFNKNSSSSATSSQVYMDDPLPPEIPKLLCPYWDAVCESYVNNVKRVMEQLRSQQTLINNHLFNFRGGYKHYLDRPDLKQEIVSHWQKDFNSFQDDLRQDEDTKAELHLRLDELRERLWDISDKRKEENEQEKASLLCDDWLEDQSTCLINHHCVLMQVELNRFQETLCLLRVYYLGMCSQTPPELPSNFVYIPLIDSRGATDQDERQDALKGISKVIVLVKQNRGISYYLQSLIQLYCLNTAALLFISVYLFEIHAQHGFNSCVFLLLCICVHASLFSLENAAKARIALVKSHGLVMVESLQCRAQECFSAMDEWLQARYLAEMKSIDQLAEVIGHHIEAGMALQNELVWDCSDFYLNGDCHVVQRSPLATNPPSLEKPTLSPSATAHLHSLFQQLCTVAPSDLVSLMEIVSSLTNDRNLVDWRRFLLSAALPWPFPSVTQLLDALKHFKEADTEHTGYINEVQYSQVCYSLVKYLNRIGSSLQDDAVQCPHWPCVLRMCLHDQVKSQANVVTHSSSTSQS</sequence>
<dbReference type="InterPro" id="IPR054517">
    <property type="entry name" value="SPEF2_D5"/>
</dbReference>
<feature type="region of interest" description="Disordered" evidence="2">
    <location>
        <begin position="725"/>
        <end position="747"/>
    </location>
</feature>
<dbReference type="Gene3D" id="3.40.50.300">
    <property type="entry name" value="P-loop containing nucleotide triphosphate hydrolases"/>
    <property type="match status" value="1"/>
</dbReference>
<evidence type="ECO:0000259" key="4">
    <source>
        <dbReference type="PROSITE" id="PS50021"/>
    </source>
</evidence>
<organism evidence="5 6">
    <name type="scientific">Salarias fasciatus</name>
    <name type="common">Jewelled blenny</name>
    <name type="synonym">Blennius fasciatus</name>
    <dbReference type="NCBI Taxonomy" id="181472"/>
    <lineage>
        <taxon>Eukaryota</taxon>
        <taxon>Metazoa</taxon>
        <taxon>Chordata</taxon>
        <taxon>Craniata</taxon>
        <taxon>Vertebrata</taxon>
        <taxon>Euteleostomi</taxon>
        <taxon>Actinopterygii</taxon>
        <taxon>Neopterygii</taxon>
        <taxon>Teleostei</taxon>
        <taxon>Neoteleostei</taxon>
        <taxon>Acanthomorphata</taxon>
        <taxon>Ovalentaria</taxon>
        <taxon>Blenniimorphae</taxon>
        <taxon>Blenniiformes</taxon>
        <taxon>Blennioidei</taxon>
        <taxon>Blenniidae</taxon>
        <taxon>Salariinae</taxon>
        <taxon>Salarias</taxon>
    </lineage>
</organism>
<dbReference type="Pfam" id="PF22946">
    <property type="entry name" value="SPEF2_D5"/>
    <property type="match status" value="1"/>
</dbReference>
<feature type="transmembrane region" description="Helical" evidence="3">
    <location>
        <begin position="991"/>
        <end position="1011"/>
    </location>
</feature>
<keyword evidence="3" id="KW-0812">Transmembrane</keyword>
<dbReference type="AlphaFoldDB" id="A0A672J1U1"/>
<dbReference type="InterPro" id="IPR010441">
    <property type="entry name" value="CH_2"/>
</dbReference>
<dbReference type="PROSITE" id="PS50021">
    <property type="entry name" value="CH"/>
    <property type="match status" value="1"/>
</dbReference>
<proteinExistence type="predicted"/>
<dbReference type="InterPro" id="IPR027417">
    <property type="entry name" value="P-loop_NTPase"/>
</dbReference>
<dbReference type="GO" id="GO:0005737">
    <property type="term" value="C:cytoplasm"/>
    <property type="evidence" value="ECO:0007669"/>
    <property type="project" value="UniProtKB-ARBA"/>
</dbReference>
<accession>A0A672J1U1</accession>
<reference evidence="5" key="3">
    <citation type="submission" date="2025-09" db="UniProtKB">
        <authorList>
            <consortium name="Ensembl"/>
        </authorList>
    </citation>
    <scope>IDENTIFICATION</scope>
</reference>
<feature type="domain" description="Calponin-homology (CH)" evidence="4">
    <location>
        <begin position="1"/>
        <end position="105"/>
    </location>
</feature>
<dbReference type="Ensembl" id="ENSSFAT00005048753.1">
    <property type="protein sequence ID" value="ENSSFAP00005047157.1"/>
    <property type="gene ID" value="ENSSFAG00005022933.1"/>
</dbReference>
<feature type="transmembrane region" description="Helical" evidence="3">
    <location>
        <begin position="960"/>
        <end position="984"/>
    </location>
</feature>
<feature type="coiled-coil region" evidence="1">
    <location>
        <begin position="828"/>
        <end position="862"/>
    </location>
</feature>
<dbReference type="Pfam" id="PF06294">
    <property type="entry name" value="CH_2"/>
    <property type="match status" value="1"/>
</dbReference>
<dbReference type="PANTHER" id="PTHR14919:SF0">
    <property type="entry name" value="SPERM FLAGELLAR PROTEIN 2"/>
    <property type="match status" value="1"/>
</dbReference>
<keyword evidence="1" id="KW-0175">Coiled coil</keyword>
<keyword evidence="6" id="KW-1185">Reference proteome</keyword>
<protein>
    <submittedName>
        <fullName evidence="5">Sperm flagellar 2</fullName>
    </submittedName>
</protein>
<dbReference type="GO" id="GO:0002177">
    <property type="term" value="C:manchette"/>
    <property type="evidence" value="ECO:0007669"/>
    <property type="project" value="TreeGrafter"/>
</dbReference>
<dbReference type="InterPro" id="IPR056199">
    <property type="entry name" value="SPEF2_C"/>
</dbReference>
<evidence type="ECO:0000313" key="5">
    <source>
        <dbReference type="Ensembl" id="ENSSFAP00005047157.1"/>
    </source>
</evidence>
<dbReference type="PANTHER" id="PTHR14919">
    <property type="entry name" value="KPL2-RELATED"/>
    <property type="match status" value="1"/>
</dbReference>
<keyword evidence="3" id="KW-0472">Membrane</keyword>
<evidence type="ECO:0000256" key="3">
    <source>
        <dbReference type="SAM" id="Phobius"/>
    </source>
</evidence>
<evidence type="ECO:0000256" key="2">
    <source>
        <dbReference type="SAM" id="MobiDB-lite"/>
    </source>
</evidence>
<reference evidence="5" key="1">
    <citation type="submission" date="2019-06" db="EMBL/GenBank/DDBJ databases">
        <authorList>
            <consortium name="Wellcome Sanger Institute Data Sharing"/>
        </authorList>
    </citation>
    <scope>NUCLEOTIDE SEQUENCE [LARGE SCALE GENOMIC DNA]</scope>
</reference>
<evidence type="ECO:0000313" key="6">
    <source>
        <dbReference type="Proteomes" id="UP000472267"/>
    </source>
</evidence>
<dbReference type="InterPro" id="IPR001715">
    <property type="entry name" value="CH_dom"/>
</dbReference>
<dbReference type="Proteomes" id="UP000472267">
    <property type="component" value="Chromosome 12"/>
</dbReference>
<dbReference type="CDD" id="cd22265">
    <property type="entry name" value="UDM1_RNF168"/>
    <property type="match status" value="1"/>
</dbReference>
<dbReference type="GO" id="GO:0097225">
    <property type="term" value="C:sperm midpiece"/>
    <property type="evidence" value="ECO:0007669"/>
    <property type="project" value="TreeGrafter"/>
</dbReference>
<dbReference type="InterPro" id="IPR036872">
    <property type="entry name" value="CH_dom_sf"/>
</dbReference>
<dbReference type="InterPro" id="IPR052634">
    <property type="entry name" value="Sperm_flagellar-bone_growth"/>
</dbReference>
<reference evidence="5" key="2">
    <citation type="submission" date="2025-08" db="UniProtKB">
        <authorList>
            <consortium name="Ensembl"/>
        </authorList>
    </citation>
    <scope>IDENTIFICATION</scope>
</reference>
<evidence type="ECO:0000256" key="1">
    <source>
        <dbReference type="SAM" id="Coils"/>
    </source>
</evidence>
<name>A0A672J1U1_SALFA</name>
<dbReference type="Pfam" id="PF24082">
    <property type="entry name" value="SPEF2_C"/>
    <property type="match status" value="1"/>
</dbReference>
<dbReference type="GO" id="GO:0007288">
    <property type="term" value="P:sperm axoneme assembly"/>
    <property type="evidence" value="ECO:0007669"/>
    <property type="project" value="TreeGrafter"/>
</dbReference>
<keyword evidence="3" id="KW-1133">Transmembrane helix</keyword>